<feature type="compositionally biased region" description="Basic and acidic residues" evidence="1">
    <location>
        <begin position="194"/>
        <end position="227"/>
    </location>
</feature>
<dbReference type="EMBL" id="CACRXK020001408">
    <property type="protein sequence ID" value="CAB3988932.1"/>
    <property type="molecule type" value="Genomic_DNA"/>
</dbReference>
<feature type="compositionally biased region" description="Basic residues" evidence="1">
    <location>
        <begin position="268"/>
        <end position="277"/>
    </location>
</feature>
<organism evidence="2 3">
    <name type="scientific">Paramuricea clavata</name>
    <name type="common">Red gorgonian</name>
    <name type="synonym">Violescent sea-whip</name>
    <dbReference type="NCBI Taxonomy" id="317549"/>
    <lineage>
        <taxon>Eukaryota</taxon>
        <taxon>Metazoa</taxon>
        <taxon>Cnidaria</taxon>
        <taxon>Anthozoa</taxon>
        <taxon>Octocorallia</taxon>
        <taxon>Malacalcyonacea</taxon>
        <taxon>Plexauridae</taxon>
        <taxon>Paramuricea</taxon>
    </lineage>
</organism>
<name>A0A7D9DNE4_PARCT</name>
<dbReference type="Proteomes" id="UP001152795">
    <property type="component" value="Unassembled WGS sequence"/>
</dbReference>
<feature type="compositionally biased region" description="Basic and acidic residues" evidence="1">
    <location>
        <begin position="170"/>
        <end position="187"/>
    </location>
</feature>
<evidence type="ECO:0000313" key="3">
    <source>
        <dbReference type="Proteomes" id="UP001152795"/>
    </source>
</evidence>
<gene>
    <name evidence="2" type="ORF">PACLA_8A028953</name>
</gene>
<feature type="compositionally biased region" description="Low complexity" evidence="1">
    <location>
        <begin position="258"/>
        <end position="267"/>
    </location>
</feature>
<keyword evidence="3" id="KW-1185">Reference proteome</keyword>
<feature type="region of interest" description="Disordered" evidence="1">
    <location>
        <begin position="100"/>
        <end position="277"/>
    </location>
</feature>
<comment type="caution">
    <text evidence="2">The sequence shown here is derived from an EMBL/GenBank/DDBJ whole genome shotgun (WGS) entry which is preliminary data.</text>
</comment>
<feature type="compositionally biased region" description="Basic and acidic residues" evidence="1">
    <location>
        <begin position="135"/>
        <end position="160"/>
    </location>
</feature>
<feature type="compositionally biased region" description="Basic and acidic residues" evidence="1">
    <location>
        <begin position="100"/>
        <end position="123"/>
    </location>
</feature>
<proteinExistence type="predicted"/>
<dbReference type="AlphaFoldDB" id="A0A7D9DNE4"/>
<sequence>MDSSDCSPQSKRHSYPVILTYTETLSVLSENQREYNRKESIKRSKTPVLGQTGSDEERRQKLQQALDWLSQELKDMYHQDKFLLRQFNHLNRSIQELKDKREVKEESEIKPAKTTRDKAEQGKNRKPKPQEPPTEEQKVPQPKKEPEPIIHGEFKLEDLKQAQIRQAQKRQAEQKLQEELSKYKELNVNKNKQKHESSKQKQEQSRQKSQESKLKQQDDTKHDKRSLNSEYDSDYGSDQSVDKYEVDYLQPQKNIAISSKSPKVSPKQQRKRWSWWK</sequence>
<evidence type="ECO:0000313" key="2">
    <source>
        <dbReference type="EMBL" id="CAB3988932.1"/>
    </source>
</evidence>
<protein>
    <submittedName>
        <fullName evidence="2">Uncharacterized protein</fullName>
    </submittedName>
</protein>
<evidence type="ECO:0000256" key="1">
    <source>
        <dbReference type="SAM" id="MobiDB-lite"/>
    </source>
</evidence>
<reference evidence="2" key="1">
    <citation type="submission" date="2020-04" db="EMBL/GenBank/DDBJ databases">
        <authorList>
            <person name="Alioto T."/>
            <person name="Alioto T."/>
            <person name="Gomez Garrido J."/>
        </authorList>
    </citation>
    <scope>NUCLEOTIDE SEQUENCE</scope>
    <source>
        <strain evidence="2">A484AB</strain>
    </source>
</reference>
<accession>A0A7D9DNE4</accession>
<dbReference type="OrthoDB" id="5965452at2759"/>
<feature type="region of interest" description="Disordered" evidence="1">
    <location>
        <begin position="34"/>
        <end position="58"/>
    </location>
</feature>